<dbReference type="NCBIfam" id="NF007831">
    <property type="entry name" value="PRK10542.1"/>
    <property type="match status" value="1"/>
</dbReference>
<dbReference type="Gene3D" id="1.20.1050.10">
    <property type="match status" value="1"/>
</dbReference>
<dbReference type="SFLD" id="SFLDG00358">
    <property type="entry name" value="Main_(cytGST)"/>
    <property type="match status" value="1"/>
</dbReference>
<dbReference type="PANTHER" id="PTHR44051:SF8">
    <property type="entry name" value="GLUTATHIONE S-TRANSFERASE GSTA"/>
    <property type="match status" value="1"/>
</dbReference>
<dbReference type="Pfam" id="PF00043">
    <property type="entry name" value="GST_C"/>
    <property type="match status" value="1"/>
</dbReference>
<organism evidence="3 4">
    <name type="scientific">Pseudomonas putida</name>
    <name type="common">Arthrobacter siderocapsulatus</name>
    <dbReference type="NCBI Taxonomy" id="303"/>
    <lineage>
        <taxon>Bacteria</taxon>
        <taxon>Pseudomonadati</taxon>
        <taxon>Pseudomonadota</taxon>
        <taxon>Gammaproteobacteria</taxon>
        <taxon>Pseudomonadales</taxon>
        <taxon>Pseudomonadaceae</taxon>
        <taxon>Pseudomonas</taxon>
    </lineage>
</organism>
<dbReference type="SFLD" id="SFLDG01150">
    <property type="entry name" value="Main.1:_Beta-like"/>
    <property type="match status" value="1"/>
</dbReference>
<keyword evidence="3" id="KW-0808">Transferase</keyword>
<dbReference type="EMBL" id="NBWC01000041">
    <property type="protein sequence ID" value="ORL60122.1"/>
    <property type="molecule type" value="Genomic_DNA"/>
</dbReference>
<dbReference type="InterPro" id="IPR036249">
    <property type="entry name" value="Thioredoxin-like_sf"/>
</dbReference>
<reference evidence="3 4" key="1">
    <citation type="submission" date="2017-04" db="EMBL/GenBank/DDBJ databases">
        <title>Presence of VIM-2 positive Pseudomonas species in chickens and their surrounding environment.</title>
        <authorList>
            <person name="Zhang R."/>
        </authorList>
    </citation>
    <scope>NUCLEOTIDE SEQUENCE [LARGE SCALE GENOMIC DNA]</scope>
    <source>
        <strain evidence="3 4">DZ-C18</strain>
    </source>
</reference>
<feature type="domain" description="GST C-terminal" evidence="2">
    <location>
        <begin position="87"/>
        <end position="201"/>
    </location>
</feature>
<dbReference type="PROSITE" id="PS50405">
    <property type="entry name" value="GST_CTER"/>
    <property type="match status" value="1"/>
</dbReference>
<evidence type="ECO:0000313" key="3">
    <source>
        <dbReference type="EMBL" id="ORL60122.1"/>
    </source>
</evidence>
<dbReference type="AlphaFoldDB" id="A0A1X0ZP10"/>
<dbReference type="InterPro" id="IPR040079">
    <property type="entry name" value="Glutathione_S-Trfase"/>
</dbReference>
<dbReference type="CDD" id="cd03057">
    <property type="entry name" value="GST_N_Beta"/>
    <property type="match status" value="1"/>
</dbReference>
<dbReference type="CDD" id="cd03188">
    <property type="entry name" value="GST_C_Beta"/>
    <property type="match status" value="1"/>
</dbReference>
<gene>
    <name evidence="3" type="ORF">B7H17_22960</name>
</gene>
<comment type="caution">
    <text evidence="3">The sequence shown here is derived from an EMBL/GenBank/DDBJ whole genome shotgun (WGS) entry which is preliminary data.</text>
</comment>
<dbReference type="SUPFAM" id="SSF47616">
    <property type="entry name" value="GST C-terminal domain-like"/>
    <property type="match status" value="1"/>
</dbReference>
<dbReference type="OrthoDB" id="8772754at2"/>
<dbReference type="Proteomes" id="UP000193675">
    <property type="component" value="Unassembled WGS sequence"/>
</dbReference>
<dbReference type="Pfam" id="PF13409">
    <property type="entry name" value="GST_N_2"/>
    <property type="match status" value="1"/>
</dbReference>
<dbReference type="InterPro" id="IPR004046">
    <property type="entry name" value="GST_C"/>
</dbReference>
<proteinExistence type="predicted"/>
<dbReference type="GO" id="GO:0016740">
    <property type="term" value="F:transferase activity"/>
    <property type="evidence" value="ECO:0007669"/>
    <property type="project" value="UniProtKB-KW"/>
</dbReference>
<dbReference type="Gene3D" id="3.40.30.10">
    <property type="entry name" value="Glutaredoxin"/>
    <property type="match status" value="1"/>
</dbReference>
<sequence>MKLFYSPGACSLSPHIVLNELGLPYSVEKVDLKRHTTDDGADYYTINPKGYVPALQLDNGEVLTEGPAIVQYLADQKPQANLLPPAGSLERARVQEWLHFIGTEVHKTLAALFNPSITPEARSKTIDTFGKRLGFVEQALQGKDYLTGNTFSVADAYLFTIVNWAPMLKIDLSPWPTVMQFQKRVANRPAVQKTLQAEGLT</sequence>
<dbReference type="RefSeq" id="WP_084858872.1">
    <property type="nucleotide sequence ID" value="NZ_NBWC01000041.1"/>
</dbReference>
<name>A0A1X0ZP10_PSEPU</name>
<dbReference type="SUPFAM" id="SSF52833">
    <property type="entry name" value="Thioredoxin-like"/>
    <property type="match status" value="1"/>
</dbReference>
<feature type="domain" description="GST N-terminal" evidence="1">
    <location>
        <begin position="1"/>
        <end position="81"/>
    </location>
</feature>
<evidence type="ECO:0000259" key="2">
    <source>
        <dbReference type="PROSITE" id="PS50405"/>
    </source>
</evidence>
<dbReference type="InterPro" id="IPR036282">
    <property type="entry name" value="Glutathione-S-Trfase_C_sf"/>
</dbReference>
<dbReference type="PANTHER" id="PTHR44051">
    <property type="entry name" value="GLUTATHIONE S-TRANSFERASE-RELATED"/>
    <property type="match status" value="1"/>
</dbReference>
<protein>
    <submittedName>
        <fullName evidence="3">Glutathione transferase GstA</fullName>
    </submittedName>
</protein>
<dbReference type="InterPro" id="IPR004045">
    <property type="entry name" value="Glutathione_S-Trfase_N"/>
</dbReference>
<accession>A0A1X0ZP10</accession>
<dbReference type="SFLD" id="SFLDS00019">
    <property type="entry name" value="Glutathione_Transferase_(cytos"/>
    <property type="match status" value="1"/>
</dbReference>
<evidence type="ECO:0000259" key="1">
    <source>
        <dbReference type="PROSITE" id="PS50404"/>
    </source>
</evidence>
<evidence type="ECO:0000313" key="4">
    <source>
        <dbReference type="Proteomes" id="UP000193675"/>
    </source>
</evidence>
<dbReference type="PROSITE" id="PS50404">
    <property type="entry name" value="GST_NTER"/>
    <property type="match status" value="1"/>
</dbReference>
<dbReference type="InterPro" id="IPR010987">
    <property type="entry name" value="Glutathione-S-Trfase_C-like"/>
</dbReference>